<proteinExistence type="predicted"/>
<dbReference type="STRING" id="363999.A0A439CNI4"/>
<protein>
    <submittedName>
        <fullName evidence="2">Uncharacterized protein</fullName>
    </submittedName>
</protein>
<comment type="caution">
    <text evidence="2">The sequence shown here is derived from an EMBL/GenBank/DDBJ whole genome shotgun (WGS) entry which is preliminary data.</text>
</comment>
<gene>
    <name evidence="2" type="ORF">EKO27_g11383</name>
</gene>
<reference evidence="2 3" key="1">
    <citation type="submission" date="2018-12" db="EMBL/GenBank/DDBJ databases">
        <title>Draft genome sequence of Xylaria grammica IHI A82.</title>
        <authorList>
            <person name="Buettner E."/>
            <person name="Kellner H."/>
        </authorList>
    </citation>
    <scope>NUCLEOTIDE SEQUENCE [LARGE SCALE GENOMIC DNA]</scope>
    <source>
        <strain evidence="2 3">IHI A82</strain>
    </source>
</reference>
<dbReference type="AlphaFoldDB" id="A0A439CNI4"/>
<evidence type="ECO:0000313" key="3">
    <source>
        <dbReference type="Proteomes" id="UP000286045"/>
    </source>
</evidence>
<dbReference type="EMBL" id="RYZI01000715">
    <property type="protein sequence ID" value="RWA03721.1"/>
    <property type="molecule type" value="Genomic_DNA"/>
</dbReference>
<sequence length="163" mass="18053">MAHELHRRLIEVGIYTKRPHKPQLVYNFSYEWTVTTLGLNSLTNNPEFYFSVYESDAQDASFISHYIFIIAADSDPKSSNSPSSTLTSTSATPSSTPASTPTSTPTSTLTSAAESEGTEKGSMKQRQHPQEQHGDSAYPHSQPHMLELPNNEISELEGRHGRL</sequence>
<feature type="compositionally biased region" description="Low complexity" evidence="1">
    <location>
        <begin position="74"/>
        <end position="113"/>
    </location>
</feature>
<evidence type="ECO:0000256" key="1">
    <source>
        <dbReference type="SAM" id="MobiDB-lite"/>
    </source>
</evidence>
<evidence type="ECO:0000313" key="2">
    <source>
        <dbReference type="EMBL" id="RWA03721.1"/>
    </source>
</evidence>
<organism evidence="2 3">
    <name type="scientific">Xylaria grammica</name>
    <dbReference type="NCBI Taxonomy" id="363999"/>
    <lineage>
        <taxon>Eukaryota</taxon>
        <taxon>Fungi</taxon>
        <taxon>Dikarya</taxon>
        <taxon>Ascomycota</taxon>
        <taxon>Pezizomycotina</taxon>
        <taxon>Sordariomycetes</taxon>
        <taxon>Xylariomycetidae</taxon>
        <taxon>Xylariales</taxon>
        <taxon>Xylariaceae</taxon>
        <taxon>Xylaria</taxon>
    </lineage>
</organism>
<accession>A0A439CNI4</accession>
<feature type="region of interest" description="Disordered" evidence="1">
    <location>
        <begin position="74"/>
        <end position="163"/>
    </location>
</feature>
<feature type="compositionally biased region" description="Basic and acidic residues" evidence="1">
    <location>
        <begin position="117"/>
        <end position="134"/>
    </location>
</feature>
<keyword evidence="3" id="KW-1185">Reference proteome</keyword>
<name>A0A439CNI4_9PEZI</name>
<dbReference type="Proteomes" id="UP000286045">
    <property type="component" value="Unassembled WGS sequence"/>
</dbReference>